<keyword evidence="7" id="KW-0436">Ligase</keyword>
<dbReference type="Proteomes" id="UP000525389">
    <property type="component" value="Unassembled WGS sequence"/>
</dbReference>
<dbReference type="AlphaFoldDB" id="A0A7W8GGN3"/>
<proteinExistence type="predicted"/>
<protein>
    <submittedName>
        <fullName evidence="7">O-antigen ligase</fullName>
    </submittedName>
</protein>
<evidence type="ECO:0000259" key="6">
    <source>
        <dbReference type="Pfam" id="PF04932"/>
    </source>
</evidence>
<evidence type="ECO:0000313" key="8">
    <source>
        <dbReference type="Proteomes" id="UP000525389"/>
    </source>
</evidence>
<evidence type="ECO:0000256" key="2">
    <source>
        <dbReference type="ARBA" id="ARBA00022692"/>
    </source>
</evidence>
<evidence type="ECO:0000256" key="3">
    <source>
        <dbReference type="ARBA" id="ARBA00022989"/>
    </source>
</evidence>
<keyword evidence="4 5" id="KW-0472">Membrane</keyword>
<feature type="transmembrane region" description="Helical" evidence="5">
    <location>
        <begin position="319"/>
        <end position="338"/>
    </location>
</feature>
<organism evidence="7 8">
    <name type="scientific">Deinococcus budaensis</name>
    <dbReference type="NCBI Taxonomy" id="1665626"/>
    <lineage>
        <taxon>Bacteria</taxon>
        <taxon>Thermotogati</taxon>
        <taxon>Deinococcota</taxon>
        <taxon>Deinococci</taxon>
        <taxon>Deinococcales</taxon>
        <taxon>Deinococcaceae</taxon>
        <taxon>Deinococcus</taxon>
    </lineage>
</organism>
<keyword evidence="3 5" id="KW-1133">Transmembrane helix</keyword>
<feature type="transmembrane region" description="Helical" evidence="5">
    <location>
        <begin position="182"/>
        <end position="202"/>
    </location>
</feature>
<dbReference type="PANTHER" id="PTHR37422:SF13">
    <property type="entry name" value="LIPOPOLYSACCHARIDE BIOSYNTHESIS PROTEIN PA4999-RELATED"/>
    <property type="match status" value="1"/>
</dbReference>
<evidence type="ECO:0000256" key="1">
    <source>
        <dbReference type="ARBA" id="ARBA00004141"/>
    </source>
</evidence>
<dbReference type="GO" id="GO:0016874">
    <property type="term" value="F:ligase activity"/>
    <property type="evidence" value="ECO:0007669"/>
    <property type="project" value="UniProtKB-KW"/>
</dbReference>
<evidence type="ECO:0000256" key="5">
    <source>
        <dbReference type="SAM" id="Phobius"/>
    </source>
</evidence>
<keyword evidence="8" id="KW-1185">Reference proteome</keyword>
<dbReference type="InterPro" id="IPR051533">
    <property type="entry name" value="WaaL-like"/>
</dbReference>
<feature type="transmembrane region" description="Helical" evidence="5">
    <location>
        <begin position="293"/>
        <end position="312"/>
    </location>
</feature>
<dbReference type="RefSeq" id="WP_184029112.1">
    <property type="nucleotide sequence ID" value="NZ_JACHFN010000007.1"/>
</dbReference>
<evidence type="ECO:0000313" key="7">
    <source>
        <dbReference type="EMBL" id="MBB5234811.1"/>
    </source>
</evidence>
<dbReference type="Pfam" id="PF04932">
    <property type="entry name" value="Wzy_C"/>
    <property type="match status" value="1"/>
</dbReference>
<keyword evidence="2 5" id="KW-0812">Transmembrane</keyword>
<feature type="transmembrane region" description="Helical" evidence="5">
    <location>
        <begin position="159"/>
        <end position="175"/>
    </location>
</feature>
<dbReference type="PANTHER" id="PTHR37422">
    <property type="entry name" value="TEICHURONIC ACID BIOSYNTHESIS PROTEIN TUAE"/>
    <property type="match status" value="1"/>
</dbReference>
<feature type="transmembrane region" description="Helical" evidence="5">
    <location>
        <begin position="376"/>
        <end position="394"/>
    </location>
</feature>
<gene>
    <name evidence="7" type="ORF">HNQ09_002254</name>
</gene>
<sequence length="501" mass="52821">MALPLIPGLGVLGLAGVRFWAGLHPVALQVFGWFALTQQVAALLTPDPLLASFLAAARSALLLGLLSLGSRLGSGRALWPVLFGGVGVGLTALVTSEQFRLGGLLSARLAHPYLTEVSLGILGTLGVLLSLFTPMKWIWKVLGVLGFAGLLLLSGSRGPLLMLGAGLAAGLLLSLTTRRARLTALAVGAALMVLGVAVLGQGQGPEFMARLLTLDSTGRDLVWLNTLTTIQNFPLGGVGPYLLGSTLADPVQTCTLWPTLAEAGYSCPAWLSALGQPWLIAHNGILQQLGESGVIGTAGLLLLWGTVLAATVRRRDPAAAALIAAILIGSLLDNTTLLPSPFFAEVFWLTAGMVLSREGRVTSDSFVPGSLTWRPLLWGTSVLGIMGFPLLAALRVPSETPVRLVTLNADTLVVPNSPYRVYVRLEGAQGPYRLALRTCRTFCQTVAVQAFEVSQGRAEVWLEGQLVPSAQRMNLLLLPGTAAPWSLRPLAAVQWSVRRVP</sequence>
<comment type="subcellular location">
    <subcellularLocation>
        <location evidence="1">Membrane</location>
        <topology evidence="1">Multi-pass membrane protein</topology>
    </subcellularLocation>
</comment>
<name>A0A7W8GGN3_9DEIO</name>
<feature type="transmembrane region" description="Helical" evidence="5">
    <location>
        <begin position="77"/>
        <end position="94"/>
    </location>
</feature>
<evidence type="ECO:0000256" key="4">
    <source>
        <dbReference type="ARBA" id="ARBA00023136"/>
    </source>
</evidence>
<accession>A0A7W8GGN3</accession>
<reference evidence="7 8" key="1">
    <citation type="submission" date="2020-08" db="EMBL/GenBank/DDBJ databases">
        <title>Genomic Encyclopedia of Type Strains, Phase IV (KMG-IV): sequencing the most valuable type-strain genomes for metagenomic binning, comparative biology and taxonomic classification.</title>
        <authorList>
            <person name="Goeker M."/>
        </authorList>
    </citation>
    <scope>NUCLEOTIDE SEQUENCE [LARGE SCALE GENOMIC DNA]</scope>
    <source>
        <strain evidence="7 8">DSM 101791</strain>
    </source>
</reference>
<comment type="caution">
    <text evidence="7">The sequence shown here is derived from an EMBL/GenBank/DDBJ whole genome shotgun (WGS) entry which is preliminary data.</text>
</comment>
<feature type="domain" description="O-antigen ligase-related" evidence="6">
    <location>
        <begin position="144"/>
        <end position="300"/>
    </location>
</feature>
<feature type="transmembrane region" description="Helical" evidence="5">
    <location>
        <begin position="49"/>
        <end position="68"/>
    </location>
</feature>
<dbReference type="EMBL" id="JACHFN010000007">
    <property type="protein sequence ID" value="MBB5234811.1"/>
    <property type="molecule type" value="Genomic_DNA"/>
</dbReference>
<feature type="transmembrane region" description="Helical" evidence="5">
    <location>
        <begin position="137"/>
        <end position="153"/>
    </location>
</feature>
<dbReference type="GO" id="GO:0016020">
    <property type="term" value="C:membrane"/>
    <property type="evidence" value="ECO:0007669"/>
    <property type="project" value="UniProtKB-SubCell"/>
</dbReference>
<feature type="transmembrane region" description="Helical" evidence="5">
    <location>
        <begin position="114"/>
        <end position="132"/>
    </location>
</feature>
<dbReference type="InterPro" id="IPR007016">
    <property type="entry name" value="O-antigen_ligase-rel_domated"/>
</dbReference>